<comment type="similarity">
    <text evidence="1">Belongs to the ArsC family.</text>
</comment>
<evidence type="ECO:0000313" key="3">
    <source>
        <dbReference type="Proteomes" id="UP000553776"/>
    </source>
</evidence>
<dbReference type="PROSITE" id="PS51354">
    <property type="entry name" value="GLUTAREDOXIN_2"/>
    <property type="match status" value="1"/>
</dbReference>
<evidence type="ECO:0000256" key="1">
    <source>
        <dbReference type="PROSITE-ProRule" id="PRU01282"/>
    </source>
</evidence>
<comment type="caution">
    <text evidence="2">The sequence shown here is derived from an EMBL/GenBank/DDBJ whole genome shotgun (WGS) entry which is preliminary data.</text>
</comment>
<dbReference type="PANTHER" id="PTHR30041">
    <property type="entry name" value="ARSENATE REDUCTASE"/>
    <property type="match status" value="1"/>
</dbReference>
<dbReference type="Gene3D" id="3.40.30.10">
    <property type="entry name" value="Glutaredoxin"/>
    <property type="match status" value="1"/>
</dbReference>
<dbReference type="EMBL" id="JACJVR010000032">
    <property type="protein sequence ID" value="MBB6691687.1"/>
    <property type="molecule type" value="Genomic_DNA"/>
</dbReference>
<dbReference type="PROSITE" id="PS51353">
    <property type="entry name" value="ARSC"/>
    <property type="match status" value="1"/>
</dbReference>
<organism evidence="2 3">
    <name type="scientific">Cohnella xylanilytica</name>
    <dbReference type="NCBI Taxonomy" id="557555"/>
    <lineage>
        <taxon>Bacteria</taxon>
        <taxon>Bacillati</taxon>
        <taxon>Bacillota</taxon>
        <taxon>Bacilli</taxon>
        <taxon>Bacillales</taxon>
        <taxon>Paenibacillaceae</taxon>
        <taxon>Cohnella</taxon>
    </lineage>
</organism>
<dbReference type="InterPro" id="IPR036249">
    <property type="entry name" value="Thioredoxin-like_sf"/>
</dbReference>
<dbReference type="InterPro" id="IPR006504">
    <property type="entry name" value="Tscrpt_reg_Spx/MgsR"/>
</dbReference>
<dbReference type="RefSeq" id="WP_185135676.1">
    <property type="nucleotide sequence ID" value="NZ_BORM01000019.1"/>
</dbReference>
<sequence length="121" mass="13720">MSKKLTVYQYPPCGTCRQAVKWLKEQGYELELRHIAEAPPTPEELGELIPQSGLPIQKWFNVSGDAYRAMGLKDKLPAMGDDEKIRLLSSNGMLIKRPVISDGRRATVGFRDDAMEAWRTR</sequence>
<dbReference type="CDD" id="cd03036">
    <property type="entry name" value="ArsC_like"/>
    <property type="match status" value="1"/>
</dbReference>
<proteinExistence type="inferred from homology"/>
<gene>
    <name evidence="2" type="ORF">H7B90_09765</name>
</gene>
<reference evidence="2 3" key="1">
    <citation type="submission" date="2020-08" db="EMBL/GenBank/DDBJ databases">
        <title>Cohnella phylogeny.</title>
        <authorList>
            <person name="Dunlap C."/>
        </authorList>
    </citation>
    <scope>NUCLEOTIDE SEQUENCE [LARGE SCALE GENOMIC DNA]</scope>
    <source>
        <strain evidence="2 3">DSM 25239</strain>
    </source>
</reference>
<dbReference type="SUPFAM" id="SSF52833">
    <property type="entry name" value="Thioredoxin-like"/>
    <property type="match status" value="1"/>
</dbReference>
<protein>
    <submittedName>
        <fullName evidence="2">Arsenate reductase family protein</fullName>
    </submittedName>
</protein>
<dbReference type="Proteomes" id="UP000553776">
    <property type="component" value="Unassembled WGS sequence"/>
</dbReference>
<dbReference type="AlphaFoldDB" id="A0A841TTA0"/>
<evidence type="ECO:0000313" key="2">
    <source>
        <dbReference type="EMBL" id="MBB6691687.1"/>
    </source>
</evidence>
<keyword evidence="3" id="KW-1185">Reference proteome</keyword>
<accession>A0A841TTA0</accession>
<dbReference type="InterPro" id="IPR006660">
    <property type="entry name" value="Arsenate_reductase-like"/>
</dbReference>
<dbReference type="PANTHER" id="PTHR30041:SF8">
    <property type="entry name" value="PROTEIN YFFB"/>
    <property type="match status" value="1"/>
</dbReference>
<dbReference type="NCBIfam" id="TIGR01617">
    <property type="entry name" value="arsC_related"/>
    <property type="match status" value="1"/>
</dbReference>
<dbReference type="Pfam" id="PF03960">
    <property type="entry name" value="ArsC"/>
    <property type="match status" value="1"/>
</dbReference>
<name>A0A841TTA0_9BACL</name>